<dbReference type="InterPro" id="IPR000305">
    <property type="entry name" value="GIY-YIG_endonuc"/>
</dbReference>
<proteinExistence type="inferred from homology"/>
<dbReference type="AlphaFoldDB" id="A0A1F6Y579"/>
<dbReference type="Pfam" id="PF01541">
    <property type="entry name" value="GIY-YIG"/>
    <property type="match status" value="1"/>
</dbReference>
<dbReference type="GO" id="GO:0004519">
    <property type="term" value="F:endonuclease activity"/>
    <property type="evidence" value="ECO:0007669"/>
    <property type="project" value="UniProtKB-KW"/>
</dbReference>
<evidence type="ECO:0000259" key="2">
    <source>
        <dbReference type="PROSITE" id="PS50164"/>
    </source>
</evidence>
<comment type="similarity">
    <text evidence="1">Belongs to the UPF0213 family.</text>
</comment>
<dbReference type="PROSITE" id="PS50164">
    <property type="entry name" value="GIY_YIG"/>
    <property type="match status" value="1"/>
</dbReference>
<evidence type="ECO:0000313" key="3">
    <source>
        <dbReference type="EMBL" id="OGJ01550.1"/>
    </source>
</evidence>
<dbReference type="Proteomes" id="UP000177693">
    <property type="component" value="Unassembled WGS sequence"/>
</dbReference>
<dbReference type="PANTHER" id="PTHR34477">
    <property type="entry name" value="UPF0213 PROTEIN YHBQ"/>
    <property type="match status" value="1"/>
</dbReference>
<feature type="domain" description="GIY-YIG" evidence="2">
    <location>
        <begin position="1"/>
        <end position="78"/>
    </location>
</feature>
<dbReference type="SUPFAM" id="SSF82771">
    <property type="entry name" value="GIY-YIG endonuclease"/>
    <property type="match status" value="1"/>
</dbReference>
<organism evidence="3 4">
    <name type="scientific">Candidatus Nomurabacteria bacterium RIFCSPLOWO2_02_FULL_40_67</name>
    <dbReference type="NCBI Taxonomy" id="1801787"/>
    <lineage>
        <taxon>Bacteria</taxon>
        <taxon>Candidatus Nomuraibacteriota</taxon>
    </lineage>
</organism>
<keyword evidence="3" id="KW-0378">Hydrolase</keyword>
<dbReference type="EMBL" id="MFVL01000016">
    <property type="protein sequence ID" value="OGJ01550.1"/>
    <property type="molecule type" value="Genomic_DNA"/>
</dbReference>
<keyword evidence="3" id="KW-0255">Endonuclease</keyword>
<comment type="caution">
    <text evidence="3">The sequence shown here is derived from an EMBL/GenBank/DDBJ whole genome shotgun (WGS) entry which is preliminary data.</text>
</comment>
<evidence type="ECO:0000256" key="1">
    <source>
        <dbReference type="ARBA" id="ARBA00007435"/>
    </source>
</evidence>
<gene>
    <name evidence="3" type="ORF">A3I23_01015</name>
</gene>
<dbReference type="InterPro" id="IPR035901">
    <property type="entry name" value="GIY-YIG_endonuc_sf"/>
</dbReference>
<dbReference type="InterPro" id="IPR050190">
    <property type="entry name" value="UPF0213_domain"/>
</dbReference>
<protein>
    <submittedName>
        <fullName evidence="3">Endonuclease</fullName>
    </submittedName>
</protein>
<evidence type="ECO:0000313" key="4">
    <source>
        <dbReference type="Proteomes" id="UP000177693"/>
    </source>
</evidence>
<keyword evidence="3" id="KW-0540">Nuclease</keyword>
<accession>A0A1F6Y579</accession>
<sequence length="81" mass="9709">MKYFVYSIKSLTKNYIYVGLTNNVKRRFSQHNNGQEKTTRFYASFRIRMLLVESFSTRIEARKREKYLKSGIGKEFLKSLV</sequence>
<dbReference type="PANTHER" id="PTHR34477:SF1">
    <property type="entry name" value="UPF0213 PROTEIN YHBQ"/>
    <property type="match status" value="1"/>
</dbReference>
<name>A0A1F6Y579_9BACT</name>
<dbReference type="Gene3D" id="3.40.1440.10">
    <property type="entry name" value="GIY-YIG endonuclease"/>
    <property type="match status" value="1"/>
</dbReference>
<reference evidence="3 4" key="1">
    <citation type="journal article" date="2016" name="Nat. Commun.">
        <title>Thousands of microbial genomes shed light on interconnected biogeochemical processes in an aquifer system.</title>
        <authorList>
            <person name="Anantharaman K."/>
            <person name="Brown C.T."/>
            <person name="Hug L.A."/>
            <person name="Sharon I."/>
            <person name="Castelle C.J."/>
            <person name="Probst A.J."/>
            <person name="Thomas B.C."/>
            <person name="Singh A."/>
            <person name="Wilkins M.J."/>
            <person name="Karaoz U."/>
            <person name="Brodie E.L."/>
            <person name="Williams K.H."/>
            <person name="Hubbard S.S."/>
            <person name="Banfield J.F."/>
        </authorList>
    </citation>
    <scope>NUCLEOTIDE SEQUENCE [LARGE SCALE GENOMIC DNA]</scope>
</reference>